<sequence>MSADPVVGIGWDVLKSYVVVPIERGFGHVICSKRFADRLRGEVQNLENEDQRVKILADEARRNVRKLLDVFTTWKASAEKALEEARELLDDFEKATNTCCYGTLPDPKSRYQFSRKAEGKIEAIKQLTQKCIRFNGLNDISFIDPAFTSSALTSMKLGDDGVFESRALMIRNIMGALADNTNSVVGVYGMGGIGKSTLLLDVERKVSEEKSFHWVAKAEVSENPDIKTIQGEIADALGLNEIKNKETISGRAKLLHGRLKDEEREKKKVLIILDNLWEGLDLNKVGIPCGHDNKVMGCKLLMTSRDRDVLRRKMGCDKDFLLGELEEEDAKRLFEKLVGAKVHDDQFKPLVNVALGKCAGVPFLIVAMAKRFKDANLSEWKDTLKKVEKFKDKEINDSKHQMLQWSYEKLEEEVKSLLQLCVVYGISKPSLENLVRYSIGLGLFQEASSMEEARNRLSSHIRTLQASSLLLDSEDAYGFKIHDLVHEFVASVASRDHSFFVLKDKDKSITELRKSKLESYRAICFLYVDMKELPKELDCPDLHIFLLFTNNKSLKVPDSLFHSMTKLMVLNLTGIHLTYLPSSPFQLLENLHSLWLDCCYLDNVAVLGKLKGLQILSFTNSNIHRLPREIGQLAELRLLDLNHCQLQIIEPGVLQNSIKLEELYMKNSFNQWNIVDQTPPANASLIELNHMNNLHTLHVSIPNPKVLPEDLNLEKLSKYEIQIGNVSYRWSECKGSRILKLKLDPLDDVPLKGCIQSILGKTDDLFLDKLGRNEQSICELSQKGFPELKHLQVMNSASIHCIHQSPSHTHFKMLESLLLKNLINLDKLCNSHISSKSFSTLKAVEVARCDKMEVLFPLSVVGGLPQLEEIKVIDCKQMRGIVDADDGGKVELHNLRVLELCDLPNIKSFFAIGTAPLSSALYDQVGTQLHSSMSNW</sequence>
<evidence type="ECO:0000313" key="10">
    <source>
        <dbReference type="EMBL" id="KAL3729816.1"/>
    </source>
</evidence>
<evidence type="ECO:0000256" key="6">
    <source>
        <dbReference type="ARBA" id="ARBA00022840"/>
    </source>
</evidence>
<proteinExistence type="inferred from homology"/>
<evidence type="ECO:0000256" key="2">
    <source>
        <dbReference type="ARBA" id="ARBA00022614"/>
    </source>
</evidence>
<keyword evidence="7" id="KW-0175">Coiled coil</keyword>
<dbReference type="InterPro" id="IPR032675">
    <property type="entry name" value="LRR_dom_sf"/>
</dbReference>
<comment type="similarity">
    <text evidence="1">Belongs to the disease resistance NB-LRR family.</text>
</comment>
<feature type="domain" description="NB-ARC" evidence="8">
    <location>
        <begin position="169"/>
        <end position="341"/>
    </location>
</feature>
<keyword evidence="2" id="KW-0433">Leucine-rich repeat</keyword>
<comment type="caution">
    <text evidence="10">The sequence shown here is derived from an EMBL/GenBank/DDBJ whole genome shotgun (WGS) entry which is preliminary data.</text>
</comment>
<organism evidence="10 11">
    <name type="scientific">Eucalyptus globulus</name>
    <name type="common">Tasmanian blue gum</name>
    <dbReference type="NCBI Taxonomy" id="34317"/>
    <lineage>
        <taxon>Eukaryota</taxon>
        <taxon>Viridiplantae</taxon>
        <taxon>Streptophyta</taxon>
        <taxon>Embryophyta</taxon>
        <taxon>Tracheophyta</taxon>
        <taxon>Spermatophyta</taxon>
        <taxon>Magnoliopsida</taxon>
        <taxon>eudicotyledons</taxon>
        <taxon>Gunneridae</taxon>
        <taxon>Pentapetalae</taxon>
        <taxon>rosids</taxon>
        <taxon>malvids</taxon>
        <taxon>Myrtales</taxon>
        <taxon>Myrtaceae</taxon>
        <taxon>Myrtoideae</taxon>
        <taxon>Eucalypteae</taxon>
        <taxon>Eucalyptus</taxon>
    </lineage>
</organism>
<dbReference type="Gene3D" id="3.80.10.10">
    <property type="entry name" value="Ribonuclease Inhibitor"/>
    <property type="match status" value="1"/>
</dbReference>
<dbReference type="GO" id="GO:0006952">
    <property type="term" value="P:defense response"/>
    <property type="evidence" value="ECO:0007669"/>
    <property type="project" value="UniProtKB-KW"/>
</dbReference>
<dbReference type="Pfam" id="PF00931">
    <property type="entry name" value="NB-ARC"/>
    <property type="match status" value="1"/>
</dbReference>
<keyword evidence="5" id="KW-0611">Plant defense</keyword>
<dbReference type="InterPro" id="IPR027417">
    <property type="entry name" value="P-loop_NTPase"/>
</dbReference>
<feature type="coiled-coil region" evidence="7">
    <location>
        <begin position="36"/>
        <end position="98"/>
    </location>
</feature>
<dbReference type="SUPFAM" id="SSF52058">
    <property type="entry name" value="L domain-like"/>
    <property type="match status" value="1"/>
</dbReference>
<keyword evidence="11" id="KW-1185">Reference proteome</keyword>
<feature type="domain" description="Disease resistance protein At4g27190-like leucine-rich repeats" evidence="9">
    <location>
        <begin position="783"/>
        <end position="876"/>
    </location>
</feature>
<dbReference type="PRINTS" id="PR00364">
    <property type="entry name" value="DISEASERSIST"/>
</dbReference>
<evidence type="ECO:0000259" key="9">
    <source>
        <dbReference type="Pfam" id="PF23247"/>
    </source>
</evidence>
<dbReference type="Gene3D" id="3.40.50.300">
    <property type="entry name" value="P-loop containing nucleotide triphosphate hydrolases"/>
    <property type="match status" value="1"/>
</dbReference>
<accession>A0ABD3JVK4</accession>
<evidence type="ECO:0008006" key="12">
    <source>
        <dbReference type="Google" id="ProtNLM"/>
    </source>
</evidence>
<dbReference type="SMART" id="SM00369">
    <property type="entry name" value="LRR_TYP"/>
    <property type="match status" value="3"/>
</dbReference>
<dbReference type="PANTHER" id="PTHR33463:SF203">
    <property type="entry name" value="AAA+ ATPASE DOMAIN-CONTAINING PROTEIN"/>
    <property type="match status" value="1"/>
</dbReference>
<dbReference type="GO" id="GO:0005524">
    <property type="term" value="F:ATP binding"/>
    <property type="evidence" value="ECO:0007669"/>
    <property type="project" value="UniProtKB-KW"/>
</dbReference>
<keyword evidence="4" id="KW-0547">Nucleotide-binding</keyword>
<gene>
    <name evidence="10" type="ORF">ACJRO7_026889</name>
</gene>
<dbReference type="Gene3D" id="1.10.8.430">
    <property type="entry name" value="Helical domain of apoptotic protease-activating factors"/>
    <property type="match status" value="1"/>
</dbReference>
<dbReference type="Proteomes" id="UP001634007">
    <property type="component" value="Unassembled WGS sequence"/>
</dbReference>
<dbReference type="InterPro" id="IPR003591">
    <property type="entry name" value="Leu-rich_rpt_typical-subtyp"/>
</dbReference>
<dbReference type="SUPFAM" id="SSF52540">
    <property type="entry name" value="P-loop containing nucleoside triphosphate hydrolases"/>
    <property type="match status" value="1"/>
</dbReference>
<evidence type="ECO:0000313" key="11">
    <source>
        <dbReference type="Proteomes" id="UP001634007"/>
    </source>
</evidence>
<reference evidence="10 11" key="1">
    <citation type="submission" date="2024-11" db="EMBL/GenBank/DDBJ databases">
        <title>Chromosome-level genome assembly of Eucalyptus globulus Labill. provides insights into its genome evolution.</title>
        <authorList>
            <person name="Li X."/>
        </authorList>
    </citation>
    <scope>NUCLEOTIDE SEQUENCE [LARGE SCALE GENOMIC DNA]</scope>
    <source>
        <strain evidence="10">CL2024</strain>
        <tissue evidence="10">Fresh tender leaves</tissue>
    </source>
</reference>
<keyword evidence="6" id="KW-0067">ATP-binding</keyword>
<keyword evidence="3" id="KW-0677">Repeat</keyword>
<name>A0ABD3JVK4_EUCGL</name>
<evidence type="ECO:0000256" key="5">
    <source>
        <dbReference type="ARBA" id="ARBA00022821"/>
    </source>
</evidence>
<dbReference type="Pfam" id="PF23247">
    <property type="entry name" value="LRR_RPS2"/>
    <property type="match status" value="1"/>
</dbReference>
<protein>
    <recommendedName>
        <fullName evidence="12">NB-ARC domain-containing protein</fullName>
    </recommendedName>
</protein>
<evidence type="ECO:0000256" key="1">
    <source>
        <dbReference type="ARBA" id="ARBA00008894"/>
    </source>
</evidence>
<evidence type="ECO:0000256" key="7">
    <source>
        <dbReference type="SAM" id="Coils"/>
    </source>
</evidence>
<evidence type="ECO:0000256" key="4">
    <source>
        <dbReference type="ARBA" id="ARBA00022741"/>
    </source>
</evidence>
<dbReference type="InterPro" id="IPR057135">
    <property type="entry name" value="At4g27190-like_LRR"/>
</dbReference>
<dbReference type="PANTHER" id="PTHR33463">
    <property type="entry name" value="NB-ARC DOMAIN-CONTAINING PROTEIN-RELATED"/>
    <property type="match status" value="1"/>
</dbReference>
<dbReference type="InterPro" id="IPR042197">
    <property type="entry name" value="Apaf_helical"/>
</dbReference>
<dbReference type="InterPro" id="IPR002182">
    <property type="entry name" value="NB-ARC"/>
</dbReference>
<evidence type="ECO:0000259" key="8">
    <source>
        <dbReference type="Pfam" id="PF00931"/>
    </source>
</evidence>
<dbReference type="AlphaFoldDB" id="A0ABD3JVK4"/>
<evidence type="ECO:0000256" key="3">
    <source>
        <dbReference type="ARBA" id="ARBA00022737"/>
    </source>
</evidence>
<dbReference type="InterPro" id="IPR050905">
    <property type="entry name" value="Plant_NBS-LRR"/>
</dbReference>
<dbReference type="EMBL" id="JBJKBG010000007">
    <property type="protein sequence ID" value="KAL3729816.1"/>
    <property type="molecule type" value="Genomic_DNA"/>
</dbReference>